<proteinExistence type="predicted"/>
<organism evidence="1 2">
    <name type="scientific">Karstenula rhodostoma CBS 690.94</name>
    <dbReference type="NCBI Taxonomy" id="1392251"/>
    <lineage>
        <taxon>Eukaryota</taxon>
        <taxon>Fungi</taxon>
        <taxon>Dikarya</taxon>
        <taxon>Ascomycota</taxon>
        <taxon>Pezizomycotina</taxon>
        <taxon>Dothideomycetes</taxon>
        <taxon>Pleosporomycetidae</taxon>
        <taxon>Pleosporales</taxon>
        <taxon>Massarineae</taxon>
        <taxon>Didymosphaeriaceae</taxon>
        <taxon>Karstenula</taxon>
    </lineage>
</organism>
<evidence type="ECO:0000313" key="2">
    <source>
        <dbReference type="Proteomes" id="UP000799764"/>
    </source>
</evidence>
<gene>
    <name evidence="1" type="ORF">P171DRAFT_488555</name>
</gene>
<name>A0A9P4U9E6_9PLEO</name>
<comment type="caution">
    <text evidence="1">The sequence shown here is derived from an EMBL/GenBank/DDBJ whole genome shotgun (WGS) entry which is preliminary data.</text>
</comment>
<evidence type="ECO:0000313" key="1">
    <source>
        <dbReference type="EMBL" id="KAF2440977.1"/>
    </source>
</evidence>
<accession>A0A9P4U9E6</accession>
<sequence length="190" mass="21119">MVTFVLNATSCDTVDCMCRVPQSTIRDTNKLIMAQNPPAGGSLLFLALGFTMIVFGQPVSDLLAGAFGHGNLNEGIKKLVVCNTTFQVSLSICILMYTLERADKLQGLGLFSDYKMPFCFPDFVRAHVPNASNRNIATLQSMHTFAPDLPEKLAWDHDTDAFFGPPRRTSQRHIKAGYSWARSQLFLLRQ</sequence>
<dbReference type="Proteomes" id="UP000799764">
    <property type="component" value="Unassembled WGS sequence"/>
</dbReference>
<reference evidence="1" key="1">
    <citation type="journal article" date="2020" name="Stud. Mycol.">
        <title>101 Dothideomycetes genomes: a test case for predicting lifestyles and emergence of pathogens.</title>
        <authorList>
            <person name="Haridas S."/>
            <person name="Albert R."/>
            <person name="Binder M."/>
            <person name="Bloem J."/>
            <person name="Labutti K."/>
            <person name="Salamov A."/>
            <person name="Andreopoulos B."/>
            <person name="Baker S."/>
            <person name="Barry K."/>
            <person name="Bills G."/>
            <person name="Bluhm B."/>
            <person name="Cannon C."/>
            <person name="Castanera R."/>
            <person name="Culley D."/>
            <person name="Daum C."/>
            <person name="Ezra D."/>
            <person name="Gonzalez J."/>
            <person name="Henrissat B."/>
            <person name="Kuo A."/>
            <person name="Liang C."/>
            <person name="Lipzen A."/>
            <person name="Lutzoni F."/>
            <person name="Magnuson J."/>
            <person name="Mondo S."/>
            <person name="Nolan M."/>
            <person name="Ohm R."/>
            <person name="Pangilinan J."/>
            <person name="Park H.-J."/>
            <person name="Ramirez L."/>
            <person name="Alfaro M."/>
            <person name="Sun H."/>
            <person name="Tritt A."/>
            <person name="Yoshinaga Y."/>
            <person name="Zwiers L.-H."/>
            <person name="Turgeon B."/>
            <person name="Goodwin S."/>
            <person name="Spatafora J."/>
            <person name="Crous P."/>
            <person name="Grigoriev I."/>
        </authorList>
    </citation>
    <scope>NUCLEOTIDE SEQUENCE</scope>
    <source>
        <strain evidence="1">CBS 690.94</strain>
    </source>
</reference>
<keyword evidence="2" id="KW-1185">Reference proteome</keyword>
<dbReference type="AlphaFoldDB" id="A0A9P4U9E6"/>
<dbReference type="EMBL" id="MU001506">
    <property type="protein sequence ID" value="KAF2440977.1"/>
    <property type="molecule type" value="Genomic_DNA"/>
</dbReference>
<protein>
    <submittedName>
        <fullName evidence="1">Uncharacterized protein</fullName>
    </submittedName>
</protein>
<dbReference type="OrthoDB" id="408631at2759"/>